<feature type="region of interest" description="Disordered" evidence="1">
    <location>
        <begin position="1"/>
        <end position="24"/>
    </location>
</feature>
<accession>Q870A5</accession>
<name>Q870A5_THACU</name>
<organism evidence="2">
    <name type="scientific">Thanatephorus cucumeris</name>
    <name type="common">Black scurf of potato</name>
    <name type="synonym">Rhizoctonia solani</name>
    <dbReference type="NCBI Taxonomy" id="107832"/>
    <lineage>
        <taxon>Eukaryota</taxon>
        <taxon>Fungi</taxon>
        <taxon>Dikarya</taxon>
        <taxon>Basidiomycota</taxon>
        <taxon>Agaricomycotina</taxon>
        <taxon>Agaricomycetes</taxon>
        <taxon>Cantharellales</taxon>
        <taxon>Ceratobasidiaceae</taxon>
        <taxon>Thanatephorus</taxon>
    </lineage>
</organism>
<evidence type="ECO:0000313" key="2">
    <source>
        <dbReference type="EMBL" id="AAP31529.1"/>
    </source>
</evidence>
<evidence type="ECO:0000256" key="1">
    <source>
        <dbReference type="SAM" id="MobiDB-lite"/>
    </source>
</evidence>
<reference evidence="2" key="1">
    <citation type="journal article" date="1994" name="Mol. Gen. Genet.">
        <title>Expression of the linear DNA plasmid pRS64 in the plant pathogenic fungus Rhizoctonia solani.</title>
        <authorList>
            <person name="Hongo M."/>
            <person name="Miyasaka A."/>
            <person name="Suzuki F."/>
            <person name="Hashiba T."/>
        </authorList>
    </citation>
    <scope>NUCLEOTIDE SEQUENCE</scope>
    <source>
        <plasmid evidence="2">pRS64-2</plasmid>
    </source>
</reference>
<geneLocation type="plasmid" evidence="2">
    <name>pRS64-2</name>
</geneLocation>
<proteinExistence type="evidence at transcript level"/>
<keyword evidence="2" id="KW-0614">Plasmid</keyword>
<dbReference type="AlphaFoldDB" id="Q870A5"/>
<gene>
    <name evidence="2" type="primary">orf2-1</name>
</gene>
<protein>
    <submittedName>
        <fullName evidence="2">Orf2-1</fullName>
    </submittedName>
</protein>
<sequence length="68" mass="7410">MTLLPKAGAFTNRPDRRLPGVNSASGRSWMKLPCKSEGNCLSMPWGIVLRSHPLSGLDRLPLEPPKVA</sequence>
<dbReference type="EMBL" id="S74949">
    <property type="protein sequence ID" value="AAP31529.1"/>
    <property type="molecule type" value="mRNA"/>
</dbReference>